<dbReference type="Pfam" id="PF00696">
    <property type="entry name" value="AA_kinase"/>
    <property type="match status" value="1"/>
</dbReference>
<evidence type="ECO:0000313" key="3">
    <source>
        <dbReference type="Proteomes" id="UP000053695"/>
    </source>
</evidence>
<dbReference type="PIRSF" id="PIRSF004857">
    <property type="entry name" value="Kin_aa_kin"/>
    <property type="match status" value="1"/>
</dbReference>
<name>N6VR91_9EURY</name>
<sequence>MNIIKIGGSLTYYIKPLLESLKSYKREEIIIIPGGGKFADTLREIDKNLSLSPSISHKLAIKCMDILGEVFSDIGGIKAYDNLFDLKREIKKERIAILLPSKLLLSTDISEHSWNVTSDSLTLYISKFLNVKNIIIATDVDGIYDKYPEGKLLNIIKADMIKGLTAVDEYFPTLLKSLNKIAYVVNGKYPERIIDILEGRNTICTKIIP</sequence>
<keyword evidence="2" id="KW-0808">Transferase</keyword>
<dbReference type="Gene3D" id="3.40.1160.10">
    <property type="entry name" value="Acetylglutamate kinase-like"/>
    <property type="match status" value="1"/>
</dbReference>
<dbReference type="OrthoDB" id="50461at2157"/>
<gene>
    <name evidence="2" type="ORF">J422_02564</name>
</gene>
<dbReference type="InterPro" id="IPR053666">
    <property type="entry name" value="Furan-3-ylmethyl_P_kinase"/>
</dbReference>
<protein>
    <submittedName>
        <fullName evidence="2">Aspartate/glutamate/uridylate kinase</fullName>
    </submittedName>
</protein>
<accession>N6VR91</accession>
<dbReference type="NCBIfam" id="NF040622">
    <property type="entry name" value="MfnE"/>
    <property type="match status" value="1"/>
</dbReference>
<dbReference type="InterPro" id="IPR001048">
    <property type="entry name" value="Asp/Glu/Uridylate_kinase"/>
</dbReference>
<dbReference type="CDD" id="cd04240">
    <property type="entry name" value="AAK_UC"/>
    <property type="match status" value="1"/>
</dbReference>
<dbReference type="RefSeq" id="WP_004590473.1">
    <property type="nucleotide sequence ID" value="NZ_APMM01000016.1"/>
</dbReference>
<dbReference type="InterPro" id="IPR036393">
    <property type="entry name" value="AceGlu_kinase-like_sf"/>
</dbReference>
<keyword evidence="2" id="KW-0418">Kinase</keyword>
<dbReference type="AlphaFoldDB" id="N6VR91"/>
<organism evidence="2 3">
    <name type="scientific">Methanocaldococcus villosus KIN24-T80</name>
    <dbReference type="NCBI Taxonomy" id="1069083"/>
    <lineage>
        <taxon>Archaea</taxon>
        <taxon>Methanobacteriati</taxon>
        <taxon>Methanobacteriota</taxon>
        <taxon>Methanomada group</taxon>
        <taxon>Methanococci</taxon>
        <taxon>Methanococcales</taxon>
        <taxon>Methanocaldococcaceae</taxon>
        <taxon>Methanocaldococcus</taxon>
    </lineage>
</organism>
<dbReference type="PATRIC" id="fig|1069083.5.peg.502"/>
<dbReference type="InterPro" id="IPR011375">
    <property type="entry name" value="MfnE"/>
</dbReference>
<evidence type="ECO:0000313" key="2">
    <source>
        <dbReference type="EMBL" id="ENN96420.1"/>
    </source>
</evidence>
<evidence type="ECO:0000259" key="1">
    <source>
        <dbReference type="Pfam" id="PF00696"/>
    </source>
</evidence>
<dbReference type="EMBL" id="APMM01000016">
    <property type="protein sequence ID" value="ENN96420.1"/>
    <property type="molecule type" value="Genomic_DNA"/>
</dbReference>
<comment type="caution">
    <text evidence="2">The sequence shown here is derived from an EMBL/GenBank/DDBJ whole genome shotgun (WGS) entry which is preliminary data.</text>
</comment>
<proteinExistence type="predicted"/>
<keyword evidence="3" id="KW-1185">Reference proteome</keyword>
<dbReference type="STRING" id="1069083.GCA_000371805_00760"/>
<dbReference type="SUPFAM" id="SSF53633">
    <property type="entry name" value="Carbamate kinase-like"/>
    <property type="match status" value="1"/>
</dbReference>
<dbReference type="Proteomes" id="UP000053695">
    <property type="component" value="Unassembled WGS sequence"/>
</dbReference>
<feature type="domain" description="Aspartate/glutamate/uridylate kinase" evidence="1">
    <location>
        <begin position="3"/>
        <end position="163"/>
    </location>
</feature>
<reference evidence="2 3" key="1">
    <citation type="journal article" date="2013" name="Genome Announc.">
        <title>Draft Genome Sequence of a Highly Flagellated, Fast-Swimming Archaeon, Methanocaldococcus villosus Strain KIN24-T80 (DSM 22612).</title>
        <authorList>
            <person name="Thennarasu S."/>
            <person name="Polireddy D."/>
            <person name="Antony A."/>
            <person name="Yada M.R."/>
            <person name="Algarawi S."/>
            <person name="Sivakumar N."/>
        </authorList>
    </citation>
    <scope>NUCLEOTIDE SEQUENCE [LARGE SCALE GENOMIC DNA]</scope>
    <source>
        <strain evidence="2 3">KIN24-T80</strain>
    </source>
</reference>
<dbReference type="GO" id="GO:0016301">
    <property type="term" value="F:kinase activity"/>
    <property type="evidence" value="ECO:0007669"/>
    <property type="project" value="UniProtKB-KW"/>
</dbReference>